<reference evidence="1" key="1">
    <citation type="submission" date="2021-01" db="EMBL/GenBank/DDBJ databases">
        <title>Genomic Encyclopedia of Type Strains, Phase IV (KMG-IV): sequencing the most valuable type-strain genomes for metagenomic binning, comparative biology and taxonomic classification.</title>
        <authorList>
            <person name="Goeker M."/>
        </authorList>
    </citation>
    <scope>NUCLEOTIDE SEQUENCE</scope>
    <source>
        <strain evidence="1">DSM 21943</strain>
    </source>
</reference>
<evidence type="ECO:0000313" key="1">
    <source>
        <dbReference type="EMBL" id="MBM7840822.1"/>
    </source>
</evidence>
<organism evidence="1 2">
    <name type="scientific">Shouchella xiaoxiensis</name>
    <dbReference type="NCBI Taxonomy" id="766895"/>
    <lineage>
        <taxon>Bacteria</taxon>
        <taxon>Bacillati</taxon>
        <taxon>Bacillota</taxon>
        <taxon>Bacilli</taxon>
        <taxon>Bacillales</taxon>
        <taxon>Bacillaceae</taxon>
        <taxon>Shouchella</taxon>
    </lineage>
</organism>
<gene>
    <name evidence="1" type="ORF">JOC54_004115</name>
</gene>
<sequence>MKKVLAGLVAGLALAACSGEAEKESLETVNIPNEPLEVTIFESEKQAENVDEEEAKASIKTYLDSSETLLNQRYPYEEVLDLGEPLTESEQATFTEINTLLKENDENFAFYIDSNTLPENYQEETERISAYVTGFNSYLVELDFLMDDEEELALADLAVLGNMPKHVNGREQAKIEEFLTEKGIETKLFADMQ</sequence>
<protein>
    <recommendedName>
        <fullName evidence="3">Lipoprotein</fullName>
    </recommendedName>
</protein>
<dbReference type="NCBIfam" id="NF033193">
    <property type="entry name" value="lipo_NDxxF"/>
    <property type="match status" value="1"/>
</dbReference>
<comment type="caution">
    <text evidence="1">The sequence shown here is derived from an EMBL/GenBank/DDBJ whole genome shotgun (WGS) entry which is preliminary data.</text>
</comment>
<proteinExistence type="predicted"/>
<dbReference type="Proteomes" id="UP001179280">
    <property type="component" value="Unassembled WGS sequence"/>
</dbReference>
<keyword evidence="2" id="KW-1185">Reference proteome</keyword>
<dbReference type="PROSITE" id="PS51257">
    <property type="entry name" value="PROKAR_LIPOPROTEIN"/>
    <property type="match status" value="1"/>
</dbReference>
<name>A0ABS2T2Z0_9BACI</name>
<evidence type="ECO:0000313" key="2">
    <source>
        <dbReference type="Proteomes" id="UP001179280"/>
    </source>
</evidence>
<evidence type="ECO:0008006" key="3">
    <source>
        <dbReference type="Google" id="ProtNLM"/>
    </source>
</evidence>
<dbReference type="EMBL" id="JAFBCV010000017">
    <property type="protein sequence ID" value="MBM7840822.1"/>
    <property type="molecule type" value="Genomic_DNA"/>
</dbReference>
<dbReference type="RefSeq" id="WP_204468654.1">
    <property type="nucleotide sequence ID" value="NZ_JAFBCV010000017.1"/>
</dbReference>
<accession>A0ABS2T2Z0</accession>
<dbReference type="InterPro" id="IPR047903">
    <property type="entry name" value="NDxxF_lipo"/>
</dbReference>